<keyword evidence="2 3" id="KW-0040">ANK repeat</keyword>
<evidence type="ECO:0000256" key="1">
    <source>
        <dbReference type="ARBA" id="ARBA00022737"/>
    </source>
</evidence>
<dbReference type="AlphaFoldDB" id="A0AAD5Q2H4"/>
<protein>
    <submittedName>
        <fullName evidence="4">Uncharacterized protein</fullName>
    </submittedName>
</protein>
<dbReference type="GO" id="GO:0005737">
    <property type="term" value="C:cytoplasm"/>
    <property type="evidence" value="ECO:0007669"/>
    <property type="project" value="TreeGrafter"/>
</dbReference>
<gene>
    <name evidence="4" type="ORF">P43SY_011005</name>
</gene>
<accession>A0AAD5Q2H4</accession>
<feature type="repeat" description="ANK" evidence="3">
    <location>
        <begin position="107"/>
        <end position="131"/>
    </location>
</feature>
<dbReference type="PANTHER" id="PTHR24198:SF165">
    <property type="entry name" value="ANKYRIN REPEAT-CONTAINING PROTEIN-RELATED"/>
    <property type="match status" value="1"/>
</dbReference>
<dbReference type="InterPro" id="IPR036770">
    <property type="entry name" value="Ankyrin_rpt-contain_sf"/>
</dbReference>
<feature type="repeat" description="ANK" evidence="3">
    <location>
        <begin position="34"/>
        <end position="66"/>
    </location>
</feature>
<reference evidence="4" key="1">
    <citation type="submission" date="2021-12" db="EMBL/GenBank/DDBJ databases">
        <title>Prjna785345.</title>
        <authorList>
            <person name="Rujirawat T."/>
            <person name="Krajaejun T."/>
        </authorList>
    </citation>
    <scope>NUCLEOTIDE SEQUENCE</scope>
    <source>
        <strain evidence="4">Pi057C3</strain>
    </source>
</reference>
<dbReference type="EMBL" id="JAKCXM010003060">
    <property type="protein sequence ID" value="KAJ0389814.1"/>
    <property type="molecule type" value="Genomic_DNA"/>
</dbReference>
<name>A0AAD5Q2H4_PYTIN</name>
<keyword evidence="5" id="KW-1185">Reference proteome</keyword>
<feature type="repeat" description="ANK" evidence="3">
    <location>
        <begin position="176"/>
        <end position="208"/>
    </location>
</feature>
<dbReference type="Pfam" id="PF12796">
    <property type="entry name" value="Ank_2"/>
    <property type="match status" value="2"/>
</dbReference>
<feature type="repeat" description="ANK" evidence="3">
    <location>
        <begin position="1"/>
        <end position="33"/>
    </location>
</feature>
<dbReference type="PROSITE" id="PS50297">
    <property type="entry name" value="ANK_REP_REGION"/>
    <property type="match status" value="4"/>
</dbReference>
<proteinExistence type="predicted"/>
<evidence type="ECO:0000313" key="4">
    <source>
        <dbReference type="EMBL" id="KAJ0389814.1"/>
    </source>
</evidence>
<dbReference type="SUPFAM" id="SSF48403">
    <property type="entry name" value="Ankyrin repeat"/>
    <property type="match status" value="1"/>
</dbReference>
<dbReference type="Gene3D" id="1.25.40.20">
    <property type="entry name" value="Ankyrin repeat-containing domain"/>
    <property type="match status" value="2"/>
</dbReference>
<dbReference type="PROSITE" id="PS50088">
    <property type="entry name" value="ANK_REPEAT"/>
    <property type="match status" value="5"/>
</dbReference>
<sequence>MGHTALHCAVAFKQYDAVWTLLKLGAECTVTADAGMTPLHLALGCGALKIADLLVAHGASLLAVTDEMPDEDAYTPLQYAVRAGQLAALEHWRDRELVDWQLKTSARQWTLLHIACLHGDVDLVHYLLRHGGGEAVNAVAADGATPLWIAAEHGHLGAVQRLLGEGAELETWTTADGVTPLLAAARRGHVDVALALIARGANTSSPRS</sequence>
<evidence type="ECO:0000256" key="2">
    <source>
        <dbReference type="ARBA" id="ARBA00023043"/>
    </source>
</evidence>
<dbReference type="PANTHER" id="PTHR24198">
    <property type="entry name" value="ANKYRIN REPEAT AND PROTEIN KINASE DOMAIN-CONTAINING PROTEIN"/>
    <property type="match status" value="1"/>
</dbReference>
<dbReference type="Pfam" id="PF00023">
    <property type="entry name" value="Ank"/>
    <property type="match status" value="1"/>
</dbReference>
<comment type="caution">
    <text evidence="4">The sequence shown here is derived from an EMBL/GenBank/DDBJ whole genome shotgun (WGS) entry which is preliminary data.</text>
</comment>
<dbReference type="SMART" id="SM00248">
    <property type="entry name" value="ANK"/>
    <property type="match status" value="6"/>
</dbReference>
<evidence type="ECO:0000256" key="3">
    <source>
        <dbReference type="PROSITE-ProRule" id="PRU00023"/>
    </source>
</evidence>
<feature type="repeat" description="ANK" evidence="3">
    <location>
        <begin position="142"/>
        <end position="174"/>
    </location>
</feature>
<dbReference type="InterPro" id="IPR002110">
    <property type="entry name" value="Ankyrin_rpt"/>
</dbReference>
<evidence type="ECO:0000313" key="5">
    <source>
        <dbReference type="Proteomes" id="UP001209570"/>
    </source>
</evidence>
<keyword evidence="1" id="KW-0677">Repeat</keyword>
<organism evidence="4 5">
    <name type="scientific">Pythium insidiosum</name>
    <name type="common">Pythiosis disease agent</name>
    <dbReference type="NCBI Taxonomy" id="114742"/>
    <lineage>
        <taxon>Eukaryota</taxon>
        <taxon>Sar</taxon>
        <taxon>Stramenopiles</taxon>
        <taxon>Oomycota</taxon>
        <taxon>Peronosporomycetes</taxon>
        <taxon>Pythiales</taxon>
        <taxon>Pythiaceae</taxon>
        <taxon>Pythium</taxon>
    </lineage>
</organism>
<dbReference type="Proteomes" id="UP001209570">
    <property type="component" value="Unassembled WGS sequence"/>
</dbReference>